<evidence type="ECO:0000256" key="1">
    <source>
        <dbReference type="SAM" id="MobiDB-lite"/>
    </source>
</evidence>
<evidence type="ECO:0000313" key="3">
    <source>
        <dbReference type="Proteomes" id="UP000816034"/>
    </source>
</evidence>
<gene>
    <name evidence="2" type="ORF">C9374_003500</name>
</gene>
<feature type="compositionally biased region" description="Basic and acidic residues" evidence="1">
    <location>
        <begin position="80"/>
        <end position="110"/>
    </location>
</feature>
<dbReference type="EMBL" id="PYSW02000018">
    <property type="protein sequence ID" value="KAG2385685.1"/>
    <property type="molecule type" value="Genomic_DNA"/>
</dbReference>
<accession>A0AA88GN06</accession>
<dbReference type="RefSeq" id="XP_044549678.1">
    <property type="nucleotide sequence ID" value="XM_044693036.1"/>
</dbReference>
<dbReference type="AlphaFoldDB" id="A0AA88GN06"/>
<dbReference type="GeneID" id="68095955"/>
<reference evidence="2 3" key="1">
    <citation type="journal article" date="2018" name="BMC Genomics">
        <title>The genome of Naegleria lovaniensis, the basis for a comparative approach to unravel pathogenicity factors of the human pathogenic amoeba N. fowleri.</title>
        <authorList>
            <person name="Liechti N."/>
            <person name="Schurch N."/>
            <person name="Bruggmann R."/>
            <person name="Wittwer M."/>
        </authorList>
    </citation>
    <scope>NUCLEOTIDE SEQUENCE [LARGE SCALE GENOMIC DNA]</scope>
    <source>
        <strain evidence="2 3">ATCC 30569</strain>
    </source>
</reference>
<protein>
    <submittedName>
        <fullName evidence="2">Uncharacterized protein</fullName>
    </submittedName>
</protein>
<dbReference type="Proteomes" id="UP000816034">
    <property type="component" value="Unassembled WGS sequence"/>
</dbReference>
<feature type="compositionally biased region" description="Polar residues" evidence="1">
    <location>
        <begin position="28"/>
        <end position="46"/>
    </location>
</feature>
<evidence type="ECO:0000313" key="2">
    <source>
        <dbReference type="EMBL" id="KAG2385685.1"/>
    </source>
</evidence>
<comment type="caution">
    <text evidence="2">The sequence shown here is derived from an EMBL/GenBank/DDBJ whole genome shotgun (WGS) entry which is preliminary data.</text>
</comment>
<sequence length="129" mass="14637">MVPLLQRLKLFNNSHRSFSTLLSSQFYPATKKPTSTTGTNIGSTDFSHLDGYGTSVKKQKEPKSLGRYETLPKQKPSTDPYKEQQKMVEQIKKGKDQMELEGKEKPEKYTLKTSSSPSRPKKGAAKRKR</sequence>
<proteinExistence type="predicted"/>
<keyword evidence="3" id="KW-1185">Reference proteome</keyword>
<organism evidence="2 3">
    <name type="scientific">Naegleria lovaniensis</name>
    <name type="common">Amoeba</name>
    <dbReference type="NCBI Taxonomy" id="51637"/>
    <lineage>
        <taxon>Eukaryota</taxon>
        <taxon>Discoba</taxon>
        <taxon>Heterolobosea</taxon>
        <taxon>Tetramitia</taxon>
        <taxon>Eutetramitia</taxon>
        <taxon>Vahlkampfiidae</taxon>
        <taxon>Naegleria</taxon>
    </lineage>
</organism>
<feature type="compositionally biased region" description="Basic residues" evidence="1">
    <location>
        <begin position="119"/>
        <end position="129"/>
    </location>
</feature>
<name>A0AA88GN06_NAELO</name>
<feature type="compositionally biased region" description="Basic and acidic residues" evidence="1">
    <location>
        <begin position="58"/>
        <end position="72"/>
    </location>
</feature>
<feature type="region of interest" description="Disordered" evidence="1">
    <location>
        <begin position="28"/>
        <end position="129"/>
    </location>
</feature>